<dbReference type="InterPro" id="IPR013324">
    <property type="entry name" value="RNA_pol_sigma_r3/r4-like"/>
</dbReference>
<proteinExistence type="inferred from homology"/>
<dbReference type="InterPro" id="IPR036388">
    <property type="entry name" value="WH-like_DNA-bd_sf"/>
</dbReference>
<dbReference type="PANTHER" id="PTHR43133">
    <property type="entry name" value="RNA POLYMERASE ECF-TYPE SIGMA FACTO"/>
    <property type="match status" value="1"/>
</dbReference>
<dbReference type="GO" id="GO:0003677">
    <property type="term" value="F:DNA binding"/>
    <property type="evidence" value="ECO:0007669"/>
    <property type="project" value="InterPro"/>
</dbReference>
<evidence type="ECO:0000256" key="1">
    <source>
        <dbReference type="ARBA" id="ARBA00010641"/>
    </source>
</evidence>
<evidence type="ECO:0000313" key="8">
    <source>
        <dbReference type="EMBL" id="SFH61869.1"/>
    </source>
</evidence>
<dbReference type="Pfam" id="PF04542">
    <property type="entry name" value="Sigma70_r2"/>
    <property type="match status" value="1"/>
</dbReference>
<name>A0A1I3BIV6_9ACTN</name>
<gene>
    <name evidence="8" type="ORF">SAMN05421678_12447</name>
</gene>
<dbReference type="Pfam" id="PF08281">
    <property type="entry name" value="Sigma70_r4_2"/>
    <property type="match status" value="1"/>
</dbReference>
<feature type="compositionally biased region" description="Basic and acidic residues" evidence="5">
    <location>
        <begin position="1"/>
        <end position="10"/>
    </location>
</feature>
<dbReference type="PANTHER" id="PTHR43133:SF25">
    <property type="entry name" value="RNA POLYMERASE SIGMA FACTOR RFAY-RELATED"/>
    <property type="match status" value="1"/>
</dbReference>
<comment type="similarity">
    <text evidence="1">Belongs to the sigma-70 factor family. ECF subfamily.</text>
</comment>
<feature type="region of interest" description="Disordered" evidence="5">
    <location>
        <begin position="207"/>
        <end position="263"/>
    </location>
</feature>
<protein>
    <submittedName>
        <fullName evidence="8">RNA polymerase sigma-70 factor, ECF subfamily</fullName>
    </submittedName>
</protein>
<keyword evidence="3" id="KW-0731">Sigma factor</keyword>
<dbReference type="Proteomes" id="UP000199052">
    <property type="component" value="Unassembled WGS sequence"/>
</dbReference>
<dbReference type="InterPro" id="IPR007627">
    <property type="entry name" value="RNA_pol_sigma70_r2"/>
</dbReference>
<dbReference type="InterPro" id="IPR039425">
    <property type="entry name" value="RNA_pol_sigma-70-like"/>
</dbReference>
<feature type="compositionally biased region" description="Low complexity" evidence="5">
    <location>
        <begin position="218"/>
        <end position="248"/>
    </location>
</feature>
<evidence type="ECO:0000259" key="6">
    <source>
        <dbReference type="Pfam" id="PF04542"/>
    </source>
</evidence>
<dbReference type="SUPFAM" id="SSF88946">
    <property type="entry name" value="Sigma2 domain of RNA polymerase sigma factors"/>
    <property type="match status" value="1"/>
</dbReference>
<dbReference type="STRING" id="504797.SAMN05421678_12447"/>
<evidence type="ECO:0000256" key="4">
    <source>
        <dbReference type="ARBA" id="ARBA00023163"/>
    </source>
</evidence>
<feature type="region of interest" description="Disordered" evidence="5">
    <location>
        <begin position="1"/>
        <end position="37"/>
    </location>
</feature>
<dbReference type="InterPro" id="IPR014284">
    <property type="entry name" value="RNA_pol_sigma-70_dom"/>
</dbReference>
<dbReference type="GO" id="GO:0006352">
    <property type="term" value="P:DNA-templated transcription initiation"/>
    <property type="evidence" value="ECO:0007669"/>
    <property type="project" value="InterPro"/>
</dbReference>
<evidence type="ECO:0000313" key="9">
    <source>
        <dbReference type="Proteomes" id="UP000199052"/>
    </source>
</evidence>
<dbReference type="EMBL" id="FOOI01000024">
    <property type="protein sequence ID" value="SFH61869.1"/>
    <property type="molecule type" value="Genomic_DNA"/>
</dbReference>
<feature type="domain" description="RNA polymerase sigma-70 region 2" evidence="6">
    <location>
        <begin position="51"/>
        <end position="119"/>
    </location>
</feature>
<keyword evidence="2" id="KW-0805">Transcription regulation</keyword>
<evidence type="ECO:0000256" key="3">
    <source>
        <dbReference type="ARBA" id="ARBA00023082"/>
    </source>
</evidence>
<dbReference type="CDD" id="cd06171">
    <property type="entry name" value="Sigma70_r4"/>
    <property type="match status" value="1"/>
</dbReference>
<dbReference type="Gene3D" id="1.10.10.10">
    <property type="entry name" value="Winged helix-like DNA-binding domain superfamily/Winged helix DNA-binding domain"/>
    <property type="match status" value="1"/>
</dbReference>
<dbReference type="InterPro" id="IPR013325">
    <property type="entry name" value="RNA_pol_sigma_r2"/>
</dbReference>
<reference evidence="8 9" key="1">
    <citation type="submission" date="2016-10" db="EMBL/GenBank/DDBJ databases">
        <authorList>
            <person name="de Groot N.N."/>
        </authorList>
    </citation>
    <scope>NUCLEOTIDE SEQUENCE [LARGE SCALE GENOMIC DNA]</scope>
    <source>
        <strain evidence="8 9">CPCC 202808</strain>
    </source>
</reference>
<evidence type="ECO:0000256" key="2">
    <source>
        <dbReference type="ARBA" id="ARBA00023015"/>
    </source>
</evidence>
<sequence length="263" mass="28656">MPEKFPRKSPEPPSGPGHRRDVDQLRPTGVPDGELWRKAAKGDDPSAFGELFERHIDAVYNHCFRRTGSWEAAEDLASVVFLEAWRRRHDVSLSGESILPWLLAVANNVVRNRDRSLRRHRRLLAKLPPAVVAPDPADDAVSRVDDERAMQRVLEVFTRLLPDEQDVLALCVWAGLSYTDAAVALGIPVGTVRSRLSRAREHLRRLAGLEAGAGRTGGPAPTSSPGSGQGPAQGRASGRAPGRAQGRALSAHRSNHVNGELQP</sequence>
<dbReference type="InterPro" id="IPR013249">
    <property type="entry name" value="RNA_pol_sigma70_r4_t2"/>
</dbReference>
<evidence type="ECO:0000256" key="5">
    <source>
        <dbReference type="SAM" id="MobiDB-lite"/>
    </source>
</evidence>
<accession>A0A1I3BIV6</accession>
<dbReference type="NCBIfam" id="TIGR02937">
    <property type="entry name" value="sigma70-ECF"/>
    <property type="match status" value="1"/>
</dbReference>
<dbReference type="GO" id="GO:0016987">
    <property type="term" value="F:sigma factor activity"/>
    <property type="evidence" value="ECO:0007669"/>
    <property type="project" value="UniProtKB-KW"/>
</dbReference>
<dbReference type="AlphaFoldDB" id="A0A1I3BIV6"/>
<keyword evidence="4" id="KW-0804">Transcription</keyword>
<dbReference type="Gene3D" id="1.10.1740.10">
    <property type="match status" value="1"/>
</dbReference>
<organism evidence="8 9">
    <name type="scientific">Actinopolymorpha cephalotaxi</name>
    <dbReference type="NCBI Taxonomy" id="504797"/>
    <lineage>
        <taxon>Bacteria</taxon>
        <taxon>Bacillati</taxon>
        <taxon>Actinomycetota</taxon>
        <taxon>Actinomycetes</taxon>
        <taxon>Propionibacteriales</taxon>
        <taxon>Actinopolymorphaceae</taxon>
        <taxon>Actinopolymorpha</taxon>
    </lineage>
</organism>
<feature type="domain" description="RNA polymerase sigma factor 70 region 4 type 2" evidence="7">
    <location>
        <begin position="151"/>
        <end position="203"/>
    </location>
</feature>
<evidence type="ECO:0000259" key="7">
    <source>
        <dbReference type="Pfam" id="PF08281"/>
    </source>
</evidence>
<dbReference type="SUPFAM" id="SSF88659">
    <property type="entry name" value="Sigma3 and sigma4 domains of RNA polymerase sigma factors"/>
    <property type="match status" value="1"/>
</dbReference>